<proteinExistence type="predicted"/>
<sequence>MVRSSFSVLFFIRENRVRKDGTTIIEVLITVNGERCGFSTGKKVKATSWDKTKQQIKGKDEEAKSLNNYLKAVKAKLYQKEAELLDRGFIITAKLLCEAYQEKIESLKEKSLFEVFTEHNHEQEKLIGNGGCKLNCVSKVNTLFLADTV</sequence>
<name>A0A3R5ZNZ3_9BACT</name>
<evidence type="ECO:0000313" key="4">
    <source>
        <dbReference type="Proteomes" id="UP000283732"/>
    </source>
</evidence>
<evidence type="ECO:0000259" key="1">
    <source>
        <dbReference type="Pfam" id="PF17293"/>
    </source>
</evidence>
<dbReference type="Proteomes" id="UP000285173">
    <property type="component" value="Unassembled WGS sequence"/>
</dbReference>
<reference evidence="4 5" key="1">
    <citation type="submission" date="2018-08" db="EMBL/GenBank/DDBJ databases">
        <title>A genome reference for cultivated species of the human gut microbiota.</title>
        <authorList>
            <person name="Zou Y."/>
            <person name="Xue W."/>
            <person name="Luo G."/>
        </authorList>
    </citation>
    <scope>NUCLEOTIDE SEQUENCE [LARGE SCALE GENOMIC DNA]</scope>
    <source>
        <strain evidence="3 4">AM16-50</strain>
        <strain evidence="2 5">AM50-15</strain>
    </source>
</reference>
<evidence type="ECO:0000313" key="5">
    <source>
        <dbReference type="Proteomes" id="UP000285173"/>
    </source>
</evidence>
<dbReference type="Proteomes" id="UP000283732">
    <property type="component" value="Unassembled WGS sequence"/>
</dbReference>
<evidence type="ECO:0000313" key="2">
    <source>
        <dbReference type="EMBL" id="RGZ48923.1"/>
    </source>
</evidence>
<protein>
    <recommendedName>
        <fullName evidence="1">Arm DNA-binding domain-containing protein</fullName>
    </recommendedName>
</protein>
<evidence type="ECO:0000313" key="3">
    <source>
        <dbReference type="EMBL" id="RHH77333.1"/>
    </source>
</evidence>
<dbReference type="InterPro" id="IPR035386">
    <property type="entry name" value="Arm-DNA-bind_5"/>
</dbReference>
<accession>A0A3R5ZNZ3</accession>
<dbReference type="EMBL" id="QRKC01000004">
    <property type="protein sequence ID" value="RHH77333.1"/>
    <property type="molecule type" value="Genomic_DNA"/>
</dbReference>
<dbReference type="AlphaFoldDB" id="A0A3R5ZNZ3"/>
<gene>
    <name evidence="3" type="ORF">DW191_11395</name>
    <name evidence="2" type="ORF">DW986_08175</name>
</gene>
<feature type="domain" description="Arm DNA-binding" evidence="1">
    <location>
        <begin position="10"/>
        <end position="95"/>
    </location>
</feature>
<dbReference type="RefSeq" id="WP_122202994.1">
    <property type="nucleotide sequence ID" value="NZ_JADNHS010000007.1"/>
</dbReference>
<comment type="caution">
    <text evidence="2">The sequence shown here is derived from an EMBL/GenBank/DDBJ whole genome shotgun (WGS) entry which is preliminary data.</text>
</comment>
<dbReference type="EMBL" id="QSEF01000009">
    <property type="protein sequence ID" value="RGZ48923.1"/>
    <property type="molecule type" value="Genomic_DNA"/>
</dbReference>
<dbReference type="Pfam" id="PF17293">
    <property type="entry name" value="Arm-DNA-bind_5"/>
    <property type="match status" value="1"/>
</dbReference>
<organism evidence="2 5">
    <name type="scientific">Parabacteroides merdae</name>
    <dbReference type="NCBI Taxonomy" id="46503"/>
    <lineage>
        <taxon>Bacteria</taxon>
        <taxon>Pseudomonadati</taxon>
        <taxon>Bacteroidota</taxon>
        <taxon>Bacteroidia</taxon>
        <taxon>Bacteroidales</taxon>
        <taxon>Tannerellaceae</taxon>
        <taxon>Parabacteroides</taxon>
    </lineage>
</organism>